<sequence>MPPPTCCCPSPPPRLTLSFSFQHRPIPPIAASSPLTATGSLPPIATAPPQHAYLVSIGSAIVDGDKMAAEASFSQHAAAQESRCDVLKKKS</sequence>
<protein>
    <submittedName>
        <fullName evidence="1">Uncharacterized protein</fullName>
    </submittedName>
</protein>
<reference evidence="1" key="2">
    <citation type="submission" date="2021-02" db="EMBL/GenBank/DDBJ databases">
        <authorList>
            <person name="Kimball J.A."/>
            <person name="Haas M.W."/>
            <person name="Macchietto M."/>
            <person name="Kono T."/>
            <person name="Duquette J."/>
            <person name="Shao M."/>
        </authorList>
    </citation>
    <scope>NUCLEOTIDE SEQUENCE</scope>
    <source>
        <tissue evidence="1">Fresh leaf tissue</tissue>
    </source>
</reference>
<evidence type="ECO:0000313" key="1">
    <source>
        <dbReference type="EMBL" id="KAG8077541.1"/>
    </source>
</evidence>
<proteinExistence type="predicted"/>
<evidence type="ECO:0000313" key="2">
    <source>
        <dbReference type="Proteomes" id="UP000729402"/>
    </source>
</evidence>
<keyword evidence="2" id="KW-1185">Reference proteome</keyword>
<dbReference type="EMBL" id="JAAALK010000282">
    <property type="protein sequence ID" value="KAG8077541.1"/>
    <property type="molecule type" value="Genomic_DNA"/>
</dbReference>
<dbReference type="Proteomes" id="UP000729402">
    <property type="component" value="Unassembled WGS sequence"/>
</dbReference>
<accession>A0A8J5THM9</accession>
<name>A0A8J5THM9_ZIZPA</name>
<dbReference type="AlphaFoldDB" id="A0A8J5THM9"/>
<reference evidence="1" key="1">
    <citation type="journal article" date="2021" name="bioRxiv">
        <title>Whole Genome Assembly and Annotation of Northern Wild Rice, Zizania palustris L., Supports a Whole Genome Duplication in the Zizania Genus.</title>
        <authorList>
            <person name="Haas M."/>
            <person name="Kono T."/>
            <person name="Macchietto M."/>
            <person name="Millas R."/>
            <person name="McGilp L."/>
            <person name="Shao M."/>
            <person name="Duquette J."/>
            <person name="Hirsch C.N."/>
            <person name="Kimball J."/>
        </authorList>
    </citation>
    <scope>NUCLEOTIDE SEQUENCE</scope>
    <source>
        <tissue evidence="1">Fresh leaf tissue</tissue>
    </source>
</reference>
<organism evidence="1 2">
    <name type="scientific">Zizania palustris</name>
    <name type="common">Northern wild rice</name>
    <dbReference type="NCBI Taxonomy" id="103762"/>
    <lineage>
        <taxon>Eukaryota</taxon>
        <taxon>Viridiplantae</taxon>
        <taxon>Streptophyta</taxon>
        <taxon>Embryophyta</taxon>
        <taxon>Tracheophyta</taxon>
        <taxon>Spermatophyta</taxon>
        <taxon>Magnoliopsida</taxon>
        <taxon>Liliopsida</taxon>
        <taxon>Poales</taxon>
        <taxon>Poaceae</taxon>
        <taxon>BOP clade</taxon>
        <taxon>Oryzoideae</taxon>
        <taxon>Oryzeae</taxon>
        <taxon>Zizaniinae</taxon>
        <taxon>Zizania</taxon>
    </lineage>
</organism>
<gene>
    <name evidence="1" type="ORF">GUJ93_ZPchr0007g4351</name>
</gene>
<comment type="caution">
    <text evidence="1">The sequence shown here is derived from an EMBL/GenBank/DDBJ whole genome shotgun (WGS) entry which is preliminary data.</text>
</comment>